<evidence type="ECO:0000313" key="3">
    <source>
        <dbReference type="Proteomes" id="UP000027138"/>
    </source>
</evidence>
<gene>
    <name evidence="2" type="ORF">JCGZ_26671</name>
</gene>
<organism evidence="2 3">
    <name type="scientific">Jatropha curcas</name>
    <name type="common">Barbados nut</name>
    <dbReference type="NCBI Taxonomy" id="180498"/>
    <lineage>
        <taxon>Eukaryota</taxon>
        <taxon>Viridiplantae</taxon>
        <taxon>Streptophyta</taxon>
        <taxon>Embryophyta</taxon>
        <taxon>Tracheophyta</taxon>
        <taxon>Spermatophyta</taxon>
        <taxon>Magnoliopsida</taxon>
        <taxon>eudicotyledons</taxon>
        <taxon>Gunneridae</taxon>
        <taxon>Pentapetalae</taxon>
        <taxon>rosids</taxon>
        <taxon>fabids</taxon>
        <taxon>Malpighiales</taxon>
        <taxon>Euphorbiaceae</taxon>
        <taxon>Crotonoideae</taxon>
        <taxon>Jatropheae</taxon>
        <taxon>Jatropha</taxon>
    </lineage>
</organism>
<reference evidence="2 3" key="1">
    <citation type="journal article" date="2014" name="PLoS ONE">
        <title>Global Analysis of Gene Expression Profiles in Physic Nut (Jatropha curcas L.) Seedlings Exposed to Salt Stress.</title>
        <authorList>
            <person name="Zhang L."/>
            <person name="Zhang C."/>
            <person name="Wu P."/>
            <person name="Chen Y."/>
            <person name="Li M."/>
            <person name="Jiang H."/>
            <person name="Wu G."/>
        </authorList>
    </citation>
    <scope>NUCLEOTIDE SEQUENCE [LARGE SCALE GENOMIC DNA]</scope>
    <source>
        <strain evidence="3">cv. GZQX0401</strain>
        <tissue evidence="2">Young leaves</tissue>
    </source>
</reference>
<protein>
    <submittedName>
        <fullName evidence="2">Uncharacterized protein</fullName>
    </submittedName>
</protein>
<feature type="region of interest" description="Disordered" evidence="1">
    <location>
        <begin position="36"/>
        <end position="58"/>
    </location>
</feature>
<dbReference type="Proteomes" id="UP000027138">
    <property type="component" value="Unassembled WGS sequence"/>
</dbReference>
<proteinExistence type="predicted"/>
<evidence type="ECO:0000256" key="1">
    <source>
        <dbReference type="SAM" id="MobiDB-lite"/>
    </source>
</evidence>
<evidence type="ECO:0000313" key="2">
    <source>
        <dbReference type="EMBL" id="KDP43138.1"/>
    </source>
</evidence>
<sequence length="98" mass="11177">MDMVVHGHELMKEERSKAFLFSKKFLSFVLIERNREAASPPSTKRDERDLSENGKKFQEGIVHASPVPEVTIWKLMVARSHQVRGTESPSATELLLLD</sequence>
<keyword evidence="3" id="KW-1185">Reference proteome</keyword>
<name>A0A067L7C8_JATCU</name>
<dbReference type="EMBL" id="KK914280">
    <property type="protein sequence ID" value="KDP43138.1"/>
    <property type="molecule type" value="Genomic_DNA"/>
</dbReference>
<accession>A0A067L7C8</accession>
<feature type="compositionally biased region" description="Basic and acidic residues" evidence="1">
    <location>
        <begin position="43"/>
        <end position="58"/>
    </location>
</feature>
<dbReference type="AlphaFoldDB" id="A0A067L7C8"/>